<dbReference type="EMBL" id="CP007451">
    <property type="protein sequence ID" value="AHW62114.1"/>
    <property type="molecule type" value="Genomic_DNA"/>
</dbReference>
<keyword evidence="1" id="KW-0812">Transmembrane</keyword>
<sequence>MHRYQHIYAWFFYCLMTISWIIAKDFKRLKKYKEMGAKLGGKRKYNRLLVDVIISKVLYYGIFLILPLFTIPVSWYWIVGGFLLMHFTSGLVLSTIFQTAHVVPTSEYPVPDEEGELSNN</sequence>
<dbReference type="eggNOG" id="COG3239">
    <property type="taxonomic scope" value="Bacteria"/>
</dbReference>
<evidence type="ECO:0000256" key="1">
    <source>
        <dbReference type="SAM" id="Phobius"/>
    </source>
</evidence>
<dbReference type="HOGENOM" id="CLU_2045947_0_0_10"/>
<feature type="transmembrane region" description="Helical" evidence="1">
    <location>
        <begin position="6"/>
        <end position="23"/>
    </location>
</feature>
<accession>X5DLI9</accession>
<proteinExistence type="predicted"/>
<feature type="transmembrane region" description="Helical" evidence="1">
    <location>
        <begin position="48"/>
        <end position="69"/>
    </location>
</feature>
<evidence type="ECO:0000313" key="3">
    <source>
        <dbReference type="EMBL" id="SET03375.1"/>
    </source>
</evidence>
<keyword evidence="4" id="KW-1185">Reference proteome</keyword>
<organism evidence="3 5">
    <name type="scientific">Draconibacterium orientale</name>
    <dbReference type="NCBI Taxonomy" id="1168034"/>
    <lineage>
        <taxon>Bacteria</taxon>
        <taxon>Pseudomonadati</taxon>
        <taxon>Bacteroidota</taxon>
        <taxon>Bacteroidia</taxon>
        <taxon>Marinilabiliales</taxon>
        <taxon>Prolixibacteraceae</taxon>
        <taxon>Draconibacterium</taxon>
    </lineage>
</organism>
<dbReference type="STRING" id="1168034.FH5T_15505"/>
<dbReference type="Proteomes" id="UP000023772">
    <property type="component" value="Chromosome"/>
</dbReference>
<keyword evidence="1" id="KW-1133">Transmembrane helix</keyword>
<gene>
    <name evidence="2" type="ORF">FH5T_15505</name>
    <name evidence="3" type="ORF">SAMN05444285_10521</name>
</gene>
<name>X5DLI9_9BACT</name>
<reference evidence="3 5" key="2">
    <citation type="submission" date="2016-10" db="EMBL/GenBank/DDBJ databases">
        <authorList>
            <person name="de Groot N.N."/>
        </authorList>
    </citation>
    <scope>NUCLEOTIDE SEQUENCE [LARGE SCALE GENOMIC DNA]</scope>
    <source>
        <strain evidence="3 5">DSM 25947</strain>
    </source>
</reference>
<evidence type="ECO:0000313" key="5">
    <source>
        <dbReference type="Proteomes" id="UP000181981"/>
    </source>
</evidence>
<reference evidence="2 4" key="1">
    <citation type="submission" date="2014-03" db="EMBL/GenBank/DDBJ databases">
        <title>Complete genome sequence of a deeply braunched marine Bacteroidia bacterium Draconibacterium orientale type strain FH5T.</title>
        <authorList>
            <person name="Li X."/>
            <person name="Wang X."/>
            <person name="Xie Z."/>
            <person name="Du Z."/>
            <person name="Chen G."/>
        </authorList>
    </citation>
    <scope>NUCLEOTIDE SEQUENCE [LARGE SCALE GENOMIC DNA]</scope>
    <source>
        <strain evidence="2 4">FH5</strain>
    </source>
</reference>
<protein>
    <submittedName>
        <fullName evidence="3">Linoleoyl-CoA desaturase</fullName>
    </submittedName>
</protein>
<evidence type="ECO:0000313" key="4">
    <source>
        <dbReference type="Proteomes" id="UP000023772"/>
    </source>
</evidence>
<dbReference type="Proteomes" id="UP000181981">
    <property type="component" value="Unassembled WGS sequence"/>
</dbReference>
<feature type="transmembrane region" description="Helical" evidence="1">
    <location>
        <begin position="75"/>
        <end position="97"/>
    </location>
</feature>
<dbReference type="AlphaFoldDB" id="X5DLI9"/>
<keyword evidence="1" id="KW-0472">Membrane</keyword>
<dbReference type="KEGG" id="dori:FH5T_15505"/>
<evidence type="ECO:0000313" key="2">
    <source>
        <dbReference type="EMBL" id="AHW62114.1"/>
    </source>
</evidence>
<dbReference type="RefSeq" id="WP_051567920.1">
    <property type="nucleotide sequence ID" value="NZ_CAXXJF010000003.1"/>
</dbReference>
<dbReference type="EMBL" id="FOHT01000005">
    <property type="protein sequence ID" value="SET03375.1"/>
    <property type="molecule type" value="Genomic_DNA"/>
</dbReference>